<dbReference type="GO" id="GO:0000278">
    <property type="term" value="P:mitotic cell cycle"/>
    <property type="evidence" value="ECO:0007669"/>
    <property type="project" value="TreeGrafter"/>
</dbReference>
<feature type="compositionally biased region" description="Polar residues" evidence="1">
    <location>
        <begin position="1"/>
        <end position="16"/>
    </location>
</feature>
<gene>
    <name evidence="3" type="ORF">ACAOBT_LOCUS17037</name>
</gene>
<feature type="compositionally biased region" description="Basic residues" evidence="1">
    <location>
        <begin position="776"/>
        <end position="787"/>
    </location>
</feature>
<feature type="domain" description="BRCT" evidence="2">
    <location>
        <begin position="931"/>
        <end position="996"/>
    </location>
</feature>
<reference evidence="3" key="1">
    <citation type="submission" date="2022-03" db="EMBL/GenBank/DDBJ databases">
        <authorList>
            <person name="Sayadi A."/>
        </authorList>
    </citation>
    <scope>NUCLEOTIDE SEQUENCE</scope>
</reference>
<dbReference type="SUPFAM" id="SSF52113">
    <property type="entry name" value="BRCT domain"/>
    <property type="match status" value="3"/>
</dbReference>
<dbReference type="OrthoDB" id="2384350at2759"/>
<dbReference type="AlphaFoldDB" id="A0A9P0PH74"/>
<feature type="compositionally biased region" description="Basic and acidic residues" evidence="1">
    <location>
        <begin position="809"/>
        <end position="820"/>
    </location>
</feature>
<feature type="region of interest" description="Disordered" evidence="1">
    <location>
        <begin position="756"/>
        <end position="794"/>
    </location>
</feature>
<sequence>MKPKINQGNGYLTPQASRRKSLGALGASKAKSSSKLQNGSPTGSLLNLDEGLVRKLLDDPIKRQLIVDLIVAHKDQIDEYKKAHAIEGLRKVQAKPTCESPTALFRRRLMEQKERPISRNESDSASSSSSRPNSAMSGASVVPSPVPLCKVLEGVIAYVEVQTNGNDRSQGVKIRIKEMGAIVRDQFTKDITHVIFKDGFFTTYKKAQLIKAHIVSVLWIEACRNEGIRVPEKKYPAIGPDIHDFNTSALCSQMQKEYEEVIRDELNKSFSTGAPLPSKQDLINRRRTLMTPTVTKTFSQELPSSQDFEVAEIFRKSRRTLGPLYTHNQRSSQGSSDADSDLGAVVNGPVTKRKDVSHSRRFDTSDDVIDSSCMDLTELHGTVIDSNTNLAKENVQPPVVDTIKSPASSYKTAVDSPSVKNTSSIKILSKNVCSPRIEIPNEVSSAMSALQISDKSKTTSTTMSSLRVSSDSKVAEVQPRHGEYVTMRKKPAQIKGAPECSPPKKNKMGTEDSDRTVSGLVKSSEENVETEIGGKLQSSKQLDKFKDRRKSKKPDKATEPAGEVAKPKNTTRKSVLKAVDKQIEPAVNDKNTYSNQPQFDKPSHIRKSLFPTDVEHLSSNKAKANTLPREKPKISRKSVKPSAASSSKEKPSINLENDVEPNGVRRSLFTTTSITSPGEKQAKDQLNSGKKKFRKLYNPDDVLLCDEDVCDERERERLREEAKKKKTDGVFIRPMCISLKPNVFVSEKAKEYMDQQNTDIDDVLNKHTDSDSDHKSAKKRTKKKQVTQKRQVVYDDRFSLTKGIFAKKDDADDENKEKPTPSRKSVRLSLKPRKTFNSDHSISTDTESEKTPAKKPETPHPKSTPARRGTQITPKTQPKIDIKTPVNRRSTLEFQPKDQMNTARRLKIDKLQMPTIVCTKLHKDDVVVFNQIVKKLGKFSIEDEVSSRTTHLVAGEPKRTINMLRAMARGCWILKYEWLLKSLEAEKWLPEEDFEEIDFSPAVRQSRLQRQAFGPSYSMDVFQDCGVIYVARGSTPRCSDLRELVKLCGAKVTTITRNADIIVGGYQNRDDVICVTEIWVLDSIKFNKKMNCNKYKITSDNNVML</sequence>
<feature type="compositionally biased region" description="Basic and acidic residues" evidence="1">
    <location>
        <begin position="763"/>
        <end position="775"/>
    </location>
</feature>
<feature type="compositionally biased region" description="Basic and acidic residues" evidence="1">
    <location>
        <begin position="111"/>
        <end position="122"/>
    </location>
</feature>
<comment type="caution">
    <text evidence="3">The sequence shown here is derived from an EMBL/GenBank/DDBJ whole genome shotgun (WGS) entry which is preliminary data.</text>
</comment>
<feature type="compositionally biased region" description="Low complexity" evidence="1">
    <location>
        <begin position="22"/>
        <end position="36"/>
    </location>
</feature>
<protein>
    <recommendedName>
        <fullName evidence="2">BRCT domain-containing protein</fullName>
    </recommendedName>
</protein>
<feature type="region of interest" description="Disordered" evidence="1">
    <location>
        <begin position="324"/>
        <end position="346"/>
    </location>
</feature>
<dbReference type="PANTHER" id="PTHR14625">
    <property type="entry name" value="MICROCEPHALIN"/>
    <property type="match status" value="1"/>
</dbReference>
<dbReference type="EMBL" id="CAKOFQ010006991">
    <property type="protein sequence ID" value="CAH1986062.1"/>
    <property type="molecule type" value="Genomic_DNA"/>
</dbReference>
<feature type="compositionally biased region" description="Basic and acidic residues" evidence="1">
    <location>
        <begin position="847"/>
        <end position="860"/>
    </location>
</feature>
<feature type="region of interest" description="Disordered" evidence="1">
    <location>
        <begin position="111"/>
        <end position="141"/>
    </location>
</feature>
<evidence type="ECO:0000313" key="4">
    <source>
        <dbReference type="Proteomes" id="UP001152888"/>
    </source>
</evidence>
<dbReference type="InterPro" id="IPR022047">
    <property type="entry name" value="Microcephalin-like"/>
</dbReference>
<feature type="compositionally biased region" description="Polar residues" evidence="1">
    <location>
        <begin position="326"/>
        <end position="337"/>
    </location>
</feature>
<name>A0A9P0PH74_ACAOB</name>
<dbReference type="Pfam" id="PF12738">
    <property type="entry name" value="PTCB-BRCT"/>
    <property type="match status" value="1"/>
</dbReference>
<feature type="compositionally biased region" description="Low complexity" evidence="1">
    <location>
        <begin position="123"/>
        <end position="140"/>
    </location>
</feature>
<dbReference type="InterPro" id="IPR036420">
    <property type="entry name" value="BRCT_dom_sf"/>
</dbReference>
<dbReference type="CDD" id="cd17736">
    <property type="entry name" value="BRCT_microcephalin_rpt2"/>
    <property type="match status" value="1"/>
</dbReference>
<organism evidence="3 4">
    <name type="scientific">Acanthoscelides obtectus</name>
    <name type="common">Bean weevil</name>
    <name type="synonym">Bruchus obtectus</name>
    <dbReference type="NCBI Taxonomy" id="200917"/>
    <lineage>
        <taxon>Eukaryota</taxon>
        <taxon>Metazoa</taxon>
        <taxon>Ecdysozoa</taxon>
        <taxon>Arthropoda</taxon>
        <taxon>Hexapoda</taxon>
        <taxon>Insecta</taxon>
        <taxon>Pterygota</taxon>
        <taxon>Neoptera</taxon>
        <taxon>Endopterygota</taxon>
        <taxon>Coleoptera</taxon>
        <taxon>Polyphaga</taxon>
        <taxon>Cucujiformia</taxon>
        <taxon>Chrysomeloidea</taxon>
        <taxon>Chrysomelidae</taxon>
        <taxon>Bruchinae</taxon>
        <taxon>Bruchini</taxon>
        <taxon>Acanthoscelides</taxon>
    </lineage>
</organism>
<evidence type="ECO:0000256" key="1">
    <source>
        <dbReference type="SAM" id="MobiDB-lite"/>
    </source>
</evidence>
<evidence type="ECO:0000313" key="3">
    <source>
        <dbReference type="EMBL" id="CAH1986062.1"/>
    </source>
</evidence>
<dbReference type="CDD" id="cd17716">
    <property type="entry name" value="BRCT_microcephalin_rpt1"/>
    <property type="match status" value="1"/>
</dbReference>
<dbReference type="Gene3D" id="3.40.50.10190">
    <property type="entry name" value="BRCT domain"/>
    <property type="match status" value="3"/>
</dbReference>
<dbReference type="Pfam" id="PF00533">
    <property type="entry name" value="BRCT"/>
    <property type="match status" value="1"/>
</dbReference>
<feature type="compositionally biased region" description="Polar residues" evidence="1">
    <location>
        <begin position="589"/>
        <end position="598"/>
    </location>
</feature>
<proteinExistence type="predicted"/>
<dbReference type="PROSITE" id="PS50172">
    <property type="entry name" value="BRCT"/>
    <property type="match status" value="3"/>
</dbReference>
<dbReference type="InterPro" id="IPR001357">
    <property type="entry name" value="BRCT_dom"/>
</dbReference>
<keyword evidence="4" id="KW-1185">Reference proteome</keyword>
<dbReference type="Proteomes" id="UP001152888">
    <property type="component" value="Unassembled WGS sequence"/>
</dbReference>
<feature type="compositionally biased region" description="Basic residues" evidence="1">
    <location>
        <begin position="824"/>
        <end position="834"/>
    </location>
</feature>
<accession>A0A9P0PH74</accession>
<feature type="region of interest" description="Disordered" evidence="1">
    <location>
        <begin position="454"/>
        <end position="692"/>
    </location>
</feature>
<dbReference type="CDD" id="cd17751">
    <property type="entry name" value="BRCT_microcephalin_rpt3"/>
    <property type="match status" value="1"/>
</dbReference>
<feature type="domain" description="BRCT" evidence="2">
    <location>
        <begin position="147"/>
        <end position="237"/>
    </location>
</feature>
<feature type="domain" description="BRCT" evidence="2">
    <location>
        <begin position="1017"/>
        <end position="1097"/>
    </location>
</feature>
<evidence type="ECO:0000259" key="2">
    <source>
        <dbReference type="PROSITE" id="PS50172"/>
    </source>
</evidence>
<dbReference type="PANTHER" id="PTHR14625:SF3">
    <property type="entry name" value="MICROCEPHALIN"/>
    <property type="match status" value="1"/>
</dbReference>
<feature type="compositionally biased region" description="Polar residues" evidence="1">
    <location>
        <begin position="668"/>
        <end position="688"/>
    </location>
</feature>
<feature type="region of interest" description="Disordered" evidence="1">
    <location>
        <begin position="809"/>
        <end position="884"/>
    </location>
</feature>
<dbReference type="SMART" id="SM00292">
    <property type="entry name" value="BRCT"/>
    <property type="match status" value="3"/>
</dbReference>
<feature type="region of interest" description="Disordered" evidence="1">
    <location>
        <begin position="1"/>
        <end position="44"/>
    </location>
</feature>